<evidence type="ECO:0000313" key="2">
    <source>
        <dbReference type="EMBL" id="PZF85882.1"/>
    </source>
</evidence>
<evidence type="ECO:0008006" key="4">
    <source>
        <dbReference type="Google" id="ProtNLM"/>
    </source>
</evidence>
<gene>
    <name evidence="2" type="ORF">C1I92_03100</name>
</gene>
<dbReference type="EMBL" id="POTW01000005">
    <property type="protein sequence ID" value="PZF85882.1"/>
    <property type="molecule type" value="Genomic_DNA"/>
</dbReference>
<dbReference type="InterPro" id="IPR007712">
    <property type="entry name" value="RelE/ParE_toxin"/>
</dbReference>
<dbReference type="AlphaFoldDB" id="A0A2W2BIQ7"/>
<reference evidence="2 3" key="1">
    <citation type="submission" date="2018-01" db="EMBL/GenBank/DDBJ databases">
        <title>Draft genome sequence of Jiangella sp. GTF31.</title>
        <authorList>
            <person name="Sahin N."/>
            <person name="Ay H."/>
            <person name="Saygin H."/>
        </authorList>
    </citation>
    <scope>NUCLEOTIDE SEQUENCE [LARGE SCALE GENOMIC DNA]</scope>
    <source>
        <strain evidence="2 3">GTF31</strain>
    </source>
</reference>
<evidence type="ECO:0000256" key="1">
    <source>
        <dbReference type="ARBA" id="ARBA00022649"/>
    </source>
</evidence>
<dbReference type="Gene3D" id="3.30.2310.20">
    <property type="entry name" value="RelE-like"/>
    <property type="match status" value="1"/>
</dbReference>
<dbReference type="Proteomes" id="UP000248764">
    <property type="component" value="Unassembled WGS sequence"/>
</dbReference>
<dbReference type="Pfam" id="PF05016">
    <property type="entry name" value="ParE_toxin"/>
    <property type="match status" value="1"/>
</dbReference>
<dbReference type="InterPro" id="IPR035093">
    <property type="entry name" value="RelE/ParE_toxin_dom_sf"/>
</dbReference>
<proteinExistence type="predicted"/>
<keyword evidence="1" id="KW-1277">Toxin-antitoxin system</keyword>
<keyword evidence="3" id="KW-1185">Reference proteome</keyword>
<comment type="caution">
    <text evidence="2">The sequence shown here is derived from an EMBL/GenBank/DDBJ whole genome shotgun (WGS) entry which is preliminary data.</text>
</comment>
<name>A0A2W2BIQ7_9ACTN</name>
<protein>
    <recommendedName>
        <fullName evidence="4">Type II toxin-antitoxin system RelE/ParE family toxin</fullName>
    </recommendedName>
</protein>
<evidence type="ECO:0000313" key="3">
    <source>
        <dbReference type="Proteomes" id="UP000248764"/>
    </source>
</evidence>
<organism evidence="2 3">
    <name type="scientific">Jiangella anatolica</name>
    <dbReference type="NCBI Taxonomy" id="2670374"/>
    <lineage>
        <taxon>Bacteria</taxon>
        <taxon>Bacillati</taxon>
        <taxon>Actinomycetota</taxon>
        <taxon>Actinomycetes</taxon>
        <taxon>Jiangellales</taxon>
        <taxon>Jiangellaceae</taxon>
        <taxon>Jiangella</taxon>
    </lineage>
</organism>
<sequence length="121" mass="13408">MGCGPRSSRRPLTRKVRIEPEAAAELEGAVHWYDRHRHGLGADFLAAVDNTVAHISRWPVAGAPVPGVADDIPARRAPVPRFPYTVVYLVLDDTISVLAVAHDKRRPGYWRRDRPGPDTTP</sequence>
<accession>A0A2W2BIQ7</accession>